<protein>
    <submittedName>
        <fullName evidence="2">Uncharacterized protein</fullName>
    </submittedName>
</protein>
<sequence length="950" mass="105323">MRFPSFSAIKSLPTDADSDALLKNVFHGSSSMHDRATAVTSALGLMFFDPQGKLTVVTIPKKVILDNGMSAGIFASLRDDLTQAIPVTIDPDELSKRVIGVGNNGRAVSCCVPLLKDTQYHPSNAKNANDADLPEDIDFTVESPTFCAVSVFCPLVPGSKMPPDLDLTQDVPEEVLLVLSPHERLWVEVHAFLFKNTMGRSLFVDETLVGKTSIPLDQFIVNEQLAAISENTLSTASGYEFRDARTGSESFYKYITSFNSKVDTLSRAHTDVSAEPSIPTGAAQPIDHASIIKEAILASKTTATNDAATEAQERVLLSWRILFGHFITHPDGSVEYVLADCSPAWKTILKAKPQLALRFFHEAFEQSIKGLQPTRNAYHALFDWDVHRIQAAGMAAIQGASFTTRPLVMNPSDALSCFSLLQFLPSDRTDKDLASHINEDEEACMQEDMGEHVTKRASKKTKLYSKGRCASIADIKSTISNVAQLADFATENFSMSNNTPFLVEQFDTVMVALSRPDAVQWQHVIDLTGVAVHILHDLQTVFQVIASEAKDFTLHAEARPLGTIQRAELFSGARAQTQLLLDKIDEGLRNCRRPNYPRTSALSALISSTEAPDASSSGKRSSESPSSKQDTVASPAKKPKPSNEESNTRGMLICTSTGRRLMPDQKWKVNGVEKTACVNFLFRNFQCTNTRCPLLHIHKRVYQSRPASEQESFKTWVQSTPNVKWAPGQEPRTVAAASVSTLTQQVHYYASWSAPMSHCIDPQDECSLQDYPPTRTIFDELDPADMLVAERFRHILEQGARVTPTFTRSEQSQFLRDLPSRTALAVESPYGKDSNDQCFKTESTFRHTFVFLYKSGYLDKTTSDRLGKAFSGALLLRLLLKGHEFVDFRPLRPVLPSDTPMGQVMHSWSRMFTACLLHYNLDVATAVRYVGNIHTGAHRDWNTLEPELRA</sequence>
<proteinExistence type="predicted"/>
<comment type="caution">
    <text evidence="2">The sequence shown here is derived from an EMBL/GenBank/DDBJ whole genome shotgun (WGS) entry which is preliminary data.</text>
</comment>
<evidence type="ECO:0000313" key="3">
    <source>
        <dbReference type="Proteomes" id="UP001295423"/>
    </source>
</evidence>
<feature type="non-terminal residue" evidence="2">
    <location>
        <position position="1"/>
    </location>
</feature>
<dbReference type="Proteomes" id="UP001295423">
    <property type="component" value="Unassembled WGS sequence"/>
</dbReference>
<organism evidence="2 3">
    <name type="scientific">Cylindrotheca closterium</name>
    <dbReference type="NCBI Taxonomy" id="2856"/>
    <lineage>
        <taxon>Eukaryota</taxon>
        <taxon>Sar</taxon>
        <taxon>Stramenopiles</taxon>
        <taxon>Ochrophyta</taxon>
        <taxon>Bacillariophyta</taxon>
        <taxon>Bacillariophyceae</taxon>
        <taxon>Bacillariophycidae</taxon>
        <taxon>Bacillariales</taxon>
        <taxon>Bacillariaceae</taxon>
        <taxon>Cylindrotheca</taxon>
    </lineage>
</organism>
<evidence type="ECO:0000313" key="2">
    <source>
        <dbReference type="EMBL" id="CAJ1933332.1"/>
    </source>
</evidence>
<evidence type="ECO:0000256" key="1">
    <source>
        <dbReference type="SAM" id="MobiDB-lite"/>
    </source>
</evidence>
<reference evidence="2" key="1">
    <citation type="submission" date="2023-08" db="EMBL/GenBank/DDBJ databases">
        <authorList>
            <person name="Audoor S."/>
            <person name="Bilcke G."/>
        </authorList>
    </citation>
    <scope>NUCLEOTIDE SEQUENCE</scope>
</reference>
<name>A0AAD2FI20_9STRA</name>
<feature type="compositionally biased region" description="Low complexity" evidence="1">
    <location>
        <begin position="615"/>
        <end position="627"/>
    </location>
</feature>
<feature type="region of interest" description="Disordered" evidence="1">
    <location>
        <begin position="607"/>
        <end position="650"/>
    </location>
</feature>
<gene>
    <name evidence="2" type="ORF">CYCCA115_LOCUS3261</name>
</gene>
<keyword evidence="3" id="KW-1185">Reference proteome</keyword>
<dbReference type="EMBL" id="CAKOGP040000261">
    <property type="protein sequence ID" value="CAJ1933332.1"/>
    <property type="molecule type" value="Genomic_DNA"/>
</dbReference>
<dbReference type="AlphaFoldDB" id="A0AAD2FI20"/>
<accession>A0AAD2FI20</accession>